<proteinExistence type="predicted"/>
<sequence length="203" mass="22765">MEAGTGNASLTLHLARYLYPTGQLHSIDVDPIASAKAKETVANFSRGIYSDVVKFSAGMCSKVLKDDPHLYDGIVLDIPEPSSELSAAISKLRIDRFIICYLPNMNQVLSLFQFIRAQKLPLELSKVLEVQWRPWDVKATVIRSKMGSEPFSVKQLVNKDEIPDEAIGYICRPSHEPTAHTAFLMCLEKTDRNFHVDIQDTSQ</sequence>
<gene>
    <name evidence="1" type="ORF">ACOLOM_LOCUS4269</name>
</gene>
<dbReference type="EMBL" id="CAJVPT010006930">
    <property type="protein sequence ID" value="CAG8535950.1"/>
    <property type="molecule type" value="Genomic_DNA"/>
</dbReference>
<comment type="caution">
    <text evidence="1">The sequence shown here is derived from an EMBL/GenBank/DDBJ whole genome shotgun (WGS) entry which is preliminary data.</text>
</comment>
<dbReference type="Proteomes" id="UP000789525">
    <property type="component" value="Unassembled WGS sequence"/>
</dbReference>
<keyword evidence="2" id="KW-1185">Reference proteome</keyword>
<reference evidence="1" key="1">
    <citation type="submission" date="2021-06" db="EMBL/GenBank/DDBJ databases">
        <authorList>
            <person name="Kallberg Y."/>
            <person name="Tangrot J."/>
            <person name="Rosling A."/>
        </authorList>
    </citation>
    <scope>NUCLEOTIDE SEQUENCE</scope>
    <source>
        <strain evidence="1">CL356</strain>
    </source>
</reference>
<organism evidence="1 2">
    <name type="scientific">Acaulospora colombiana</name>
    <dbReference type="NCBI Taxonomy" id="27376"/>
    <lineage>
        <taxon>Eukaryota</taxon>
        <taxon>Fungi</taxon>
        <taxon>Fungi incertae sedis</taxon>
        <taxon>Mucoromycota</taxon>
        <taxon>Glomeromycotina</taxon>
        <taxon>Glomeromycetes</taxon>
        <taxon>Diversisporales</taxon>
        <taxon>Acaulosporaceae</taxon>
        <taxon>Acaulospora</taxon>
    </lineage>
</organism>
<name>A0ACA9LN65_9GLOM</name>
<evidence type="ECO:0000313" key="1">
    <source>
        <dbReference type="EMBL" id="CAG8535950.1"/>
    </source>
</evidence>
<accession>A0ACA9LN65</accession>
<protein>
    <submittedName>
        <fullName evidence="1">17529_t:CDS:1</fullName>
    </submittedName>
</protein>
<evidence type="ECO:0000313" key="2">
    <source>
        <dbReference type="Proteomes" id="UP000789525"/>
    </source>
</evidence>